<evidence type="ECO:0000313" key="4">
    <source>
        <dbReference type="Proteomes" id="UP000693946"/>
    </source>
</evidence>
<reference evidence="3 4" key="1">
    <citation type="journal article" date="2021" name="Sci. Rep.">
        <title>Chromosome anchoring in Senegalese sole (Solea senegalensis) reveals sex-associated markers and genome rearrangements in flatfish.</title>
        <authorList>
            <person name="Guerrero-Cozar I."/>
            <person name="Gomez-Garrido J."/>
            <person name="Berbel C."/>
            <person name="Martinez-Blanch J.F."/>
            <person name="Alioto T."/>
            <person name="Claros M.G."/>
            <person name="Gagnaire P.A."/>
            <person name="Manchado M."/>
        </authorList>
    </citation>
    <scope>NUCLEOTIDE SEQUENCE [LARGE SCALE GENOMIC DNA]</scope>
    <source>
        <strain evidence="3">Sse05_10M</strain>
    </source>
</reference>
<dbReference type="InterPro" id="IPR029365">
    <property type="entry name" value="TMEM238"/>
</dbReference>
<feature type="transmembrane region" description="Helical" evidence="2">
    <location>
        <begin position="12"/>
        <end position="34"/>
    </location>
</feature>
<keyword evidence="2" id="KW-0472">Membrane</keyword>
<evidence type="ECO:0000313" key="3">
    <source>
        <dbReference type="EMBL" id="KAG7504900.1"/>
    </source>
</evidence>
<dbReference type="PANTHER" id="PTHR28613">
    <property type="entry name" value="SI:CH211-232M10.4-RELATED"/>
    <property type="match status" value="1"/>
</dbReference>
<accession>A0AAV6RKS0</accession>
<keyword evidence="2" id="KW-0812">Transmembrane</keyword>
<dbReference type="Pfam" id="PF15125">
    <property type="entry name" value="TMEM238"/>
    <property type="match status" value="1"/>
</dbReference>
<keyword evidence="2" id="KW-1133">Transmembrane helix</keyword>
<sequence length="175" mass="19902">MDVRKHIGGCLLLFVLAVVFDVTGFIVLFVGIFANVRLDGRFYGDFLIYTGSIVIFISLAFWLMWYVGNIQMSERYHDPYDKNSVVERLARTLSRKMSQKPGGTARSLKDVDGRRRPVDPTPPHKASRVTWGKNSAFHNHGFEGESMDSPTVEKKLEKSESNEEEKLPPSDMMDI</sequence>
<organism evidence="3 4">
    <name type="scientific">Solea senegalensis</name>
    <name type="common">Senegalese sole</name>
    <dbReference type="NCBI Taxonomy" id="28829"/>
    <lineage>
        <taxon>Eukaryota</taxon>
        <taxon>Metazoa</taxon>
        <taxon>Chordata</taxon>
        <taxon>Craniata</taxon>
        <taxon>Vertebrata</taxon>
        <taxon>Euteleostomi</taxon>
        <taxon>Actinopterygii</taxon>
        <taxon>Neopterygii</taxon>
        <taxon>Teleostei</taxon>
        <taxon>Neoteleostei</taxon>
        <taxon>Acanthomorphata</taxon>
        <taxon>Carangaria</taxon>
        <taxon>Pleuronectiformes</taxon>
        <taxon>Pleuronectoidei</taxon>
        <taxon>Soleidae</taxon>
        <taxon>Solea</taxon>
    </lineage>
</organism>
<name>A0AAV6RKS0_SOLSE</name>
<gene>
    <name evidence="3" type="ORF">JOB18_019142</name>
</gene>
<feature type="region of interest" description="Disordered" evidence="1">
    <location>
        <begin position="95"/>
        <end position="175"/>
    </location>
</feature>
<evidence type="ECO:0000256" key="1">
    <source>
        <dbReference type="SAM" id="MobiDB-lite"/>
    </source>
</evidence>
<feature type="compositionally biased region" description="Basic and acidic residues" evidence="1">
    <location>
        <begin position="107"/>
        <end position="118"/>
    </location>
</feature>
<evidence type="ECO:0000256" key="2">
    <source>
        <dbReference type="SAM" id="Phobius"/>
    </source>
</evidence>
<protein>
    <recommendedName>
        <fullName evidence="5">Transmembrane protein 238</fullName>
    </recommendedName>
</protein>
<dbReference type="EMBL" id="JAGKHQ010000011">
    <property type="protein sequence ID" value="KAG7504900.1"/>
    <property type="molecule type" value="Genomic_DNA"/>
</dbReference>
<feature type="compositionally biased region" description="Basic and acidic residues" evidence="1">
    <location>
        <begin position="151"/>
        <end position="168"/>
    </location>
</feature>
<dbReference type="Proteomes" id="UP000693946">
    <property type="component" value="Linkage Group LG19"/>
</dbReference>
<comment type="caution">
    <text evidence="3">The sequence shown here is derived from an EMBL/GenBank/DDBJ whole genome shotgun (WGS) entry which is preliminary data.</text>
</comment>
<evidence type="ECO:0008006" key="5">
    <source>
        <dbReference type="Google" id="ProtNLM"/>
    </source>
</evidence>
<dbReference type="PANTHER" id="PTHR28613:SF7">
    <property type="entry name" value="TRANSMEMBRANE PROTEIN 238"/>
    <property type="match status" value="1"/>
</dbReference>
<keyword evidence="4" id="KW-1185">Reference proteome</keyword>
<dbReference type="AlphaFoldDB" id="A0AAV6RKS0"/>
<proteinExistence type="predicted"/>
<feature type="transmembrane region" description="Helical" evidence="2">
    <location>
        <begin position="46"/>
        <end position="67"/>
    </location>
</feature>